<sequence>MKPIILIIFGIVGILVILMFAVHGETEIYEYDYKESVNGSYFGSDENVLVLEGDEGELWLYPAENETVLEPGDKVQVMIEYNYKNPEGSLIGIEKL</sequence>
<dbReference type="HOGENOM" id="CLU_2353189_0_0_2"/>
<name>Q8TMQ6_METAC</name>
<organism evidence="1 2">
    <name type="scientific">Methanosarcina acetivorans (strain ATCC 35395 / DSM 2834 / JCM 12185 / C2A)</name>
    <dbReference type="NCBI Taxonomy" id="188937"/>
    <lineage>
        <taxon>Archaea</taxon>
        <taxon>Methanobacteriati</taxon>
        <taxon>Methanobacteriota</taxon>
        <taxon>Stenosarchaea group</taxon>
        <taxon>Methanomicrobia</taxon>
        <taxon>Methanosarcinales</taxon>
        <taxon>Methanosarcinaceae</taxon>
        <taxon>Methanosarcina</taxon>
    </lineage>
</organism>
<protein>
    <submittedName>
        <fullName evidence="1">Uncharacterized protein</fullName>
    </submittedName>
</protein>
<dbReference type="EMBL" id="AE010299">
    <property type="protein sequence ID" value="AAM05978.1"/>
    <property type="molecule type" value="Genomic_DNA"/>
</dbReference>
<keyword evidence="2" id="KW-1185">Reference proteome</keyword>
<gene>
    <name evidence="1" type="ordered locus">MA_2597</name>
</gene>
<evidence type="ECO:0000313" key="2">
    <source>
        <dbReference type="Proteomes" id="UP000002487"/>
    </source>
</evidence>
<dbReference type="GeneID" id="1474486"/>
<dbReference type="STRING" id="188937.MA_2597"/>
<dbReference type="KEGG" id="mac:MA_2597"/>
<dbReference type="RefSeq" id="WP_011022561.1">
    <property type="nucleotide sequence ID" value="NC_003552.1"/>
</dbReference>
<reference evidence="1 2" key="1">
    <citation type="journal article" date="2002" name="Genome Res.">
        <title>The genome of Methanosarcina acetivorans reveals extensive metabolic and physiological diversity.</title>
        <authorList>
            <person name="Galagan J.E."/>
            <person name="Nusbaum C."/>
            <person name="Roy A."/>
            <person name="Endrizzi M.G."/>
            <person name="Macdonald P."/>
            <person name="FitzHugh W."/>
            <person name="Calvo S."/>
            <person name="Engels R."/>
            <person name="Smirnov S."/>
            <person name="Atnoor D."/>
            <person name="Brown A."/>
            <person name="Allen N."/>
            <person name="Naylor J."/>
            <person name="Stange-Thomann N."/>
            <person name="DeArellano K."/>
            <person name="Johnson R."/>
            <person name="Linton L."/>
            <person name="McEwan P."/>
            <person name="McKernan K."/>
            <person name="Talamas J."/>
            <person name="Tirrell A."/>
            <person name="Ye W."/>
            <person name="Zimmer A."/>
            <person name="Barber R.D."/>
            <person name="Cann I."/>
            <person name="Graham D.E."/>
            <person name="Grahame D.A."/>
            <person name="Guss A."/>
            <person name="Hedderich R."/>
            <person name="Ingram-Smith C."/>
            <person name="Kuettner C.H."/>
            <person name="Krzycki J.A."/>
            <person name="Leigh J.A."/>
            <person name="Li W."/>
            <person name="Liu J."/>
            <person name="Mukhopadhyay B."/>
            <person name="Reeve J.N."/>
            <person name="Smith K."/>
            <person name="Springer T.A."/>
            <person name="Umayam L.A."/>
            <person name="White O."/>
            <person name="White R.H."/>
            <person name="de Macario E.C."/>
            <person name="Ferry J.G."/>
            <person name="Jarrell K.F."/>
            <person name="Jing H."/>
            <person name="Macario A.J.L."/>
            <person name="Paulsen I."/>
            <person name="Pritchett M."/>
            <person name="Sowers K.R."/>
            <person name="Swanson R.V."/>
            <person name="Zinder S.H."/>
            <person name="Lander E."/>
            <person name="Metcalf W.W."/>
            <person name="Birren B."/>
        </authorList>
    </citation>
    <scope>NUCLEOTIDE SEQUENCE [LARGE SCALE GENOMIC DNA]</scope>
    <source>
        <strain evidence="2">ATCC 35395 / DSM 2834 / JCM 12185 / C2A</strain>
    </source>
</reference>
<evidence type="ECO:0000313" key="1">
    <source>
        <dbReference type="EMBL" id="AAM05978.1"/>
    </source>
</evidence>
<accession>Q8TMQ6</accession>
<dbReference type="AlphaFoldDB" id="Q8TMQ6"/>
<proteinExistence type="predicted"/>
<dbReference type="Proteomes" id="UP000002487">
    <property type="component" value="Chromosome"/>
</dbReference>
<dbReference type="EnsemblBacteria" id="AAM05978">
    <property type="protein sequence ID" value="AAM05978"/>
    <property type="gene ID" value="MA_2597"/>
</dbReference>
<dbReference type="InParanoid" id="Q8TMQ6"/>